<dbReference type="SUPFAM" id="SSF53335">
    <property type="entry name" value="S-adenosyl-L-methionine-dependent methyltransferases"/>
    <property type="match status" value="1"/>
</dbReference>
<dbReference type="GO" id="GO:0003700">
    <property type="term" value="F:DNA-binding transcription factor activity"/>
    <property type="evidence" value="ECO:0007669"/>
    <property type="project" value="InterPro"/>
</dbReference>
<reference evidence="3 5" key="2">
    <citation type="submission" date="2019-04" db="EMBL/GenBank/DDBJ databases">
        <title>Draft genome sequence data and analysis of a Fermenting Bacterium, Geotoga petraea strain HO-Geo1, isolated from heavy-oil petroleum reservoir in Russia.</title>
        <authorList>
            <person name="Grouzdev D.S."/>
            <person name="Semenova E.M."/>
            <person name="Sokolova D.S."/>
            <person name="Tourova T.P."/>
            <person name="Poltaraus A.B."/>
            <person name="Nazina T.N."/>
        </authorList>
    </citation>
    <scope>NUCLEOTIDE SEQUENCE [LARGE SCALE GENOMIC DNA]</scope>
    <source>
        <strain evidence="3 5">HO-Geo1</strain>
    </source>
</reference>
<feature type="domain" description="HTH marR-type" evidence="1">
    <location>
        <begin position="8"/>
        <end position="102"/>
    </location>
</feature>
<keyword evidence="4" id="KW-1185">Reference proteome</keyword>
<evidence type="ECO:0000313" key="3">
    <source>
        <dbReference type="EMBL" id="TGG88632.1"/>
    </source>
</evidence>
<name>A0A1G6QAC1_9BACT</name>
<dbReference type="InterPro" id="IPR036388">
    <property type="entry name" value="WH-like_DNA-bd_sf"/>
</dbReference>
<dbReference type="OrthoDB" id="46135at2"/>
<evidence type="ECO:0000313" key="2">
    <source>
        <dbReference type="EMBL" id="SDC89161.1"/>
    </source>
</evidence>
<dbReference type="InterPro" id="IPR036390">
    <property type="entry name" value="WH_DNA-bd_sf"/>
</dbReference>
<dbReference type="Proteomes" id="UP000297288">
    <property type="component" value="Unassembled WGS sequence"/>
</dbReference>
<dbReference type="AlphaFoldDB" id="A0A1G6QAC1"/>
<dbReference type="InterPro" id="IPR029063">
    <property type="entry name" value="SAM-dependent_MTases_sf"/>
</dbReference>
<dbReference type="EMBL" id="SRME01000001">
    <property type="protein sequence ID" value="TGG88632.1"/>
    <property type="molecule type" value="Genomic_DNA"/>
</dbReference>
<keyword evidence="2" id="KW-0238">DNA-binding</keyword>
<dbReference type="SMART" id="SM00347">
    <property type="entry name" value="HTH_MARR"/>
    <property type="match status" value="1"/>
</dbReference>
<dbReference type="Pfam" id="PF13412">
    <property type="entry name" value="HTH_24"/>
    <property type="match status" value="1"/>
</dbReference>
<organism evidence="2 4">
    <name type="scientific">Geotoga petraea</name>
    <dbReference type="NCBI Taxonomy" id="28234"/>
    <lineage>
        <taxon>Bacteria</taxon>
        <taxon>Thermotogati</taxon>
        <taxon>Thermotogota</taxon>
        <taxon>Thermotogae</taxon>
        <taxon>Petrotogales</taxon>
        <taxon>Petrotogaceae</taxon>
        <taxon>Geotoga</taxon>
    </lineage>
</organism>
<sequence length="216" mass="24983">MLELDEYNFFNPSPNFREMMILKLISKNENISQDKLAKNVGIVPSMVNRYLKDFEEKEYLIKDGENRRNMKYELTDEGKKRLQFLTVSFVNEVSKMYSDTKNSFLNVINVLEKNNINKILLYGAGVIGGIVLKVLNSENMEVIGFIDDSLSKHGDKIHGIDIYSPNEIKEEKYDAVIIASFRHSEEILKNAKENKIKKLYIFKIDENGDVSLEKEA</sequence>
<evidence type="ECO:0000313" key="4">
    <source>
        <dbReference type="Proteomes" id="UP000199322"/>
    </source>
</evidence>
<dbReference type="EMBL" id="FMYV01000011">
    <property type="protein sequence ID" value="SDC89161.1"/>
    <property type="molecule type" value="Genomic_DNA"/>
</dbReference>
<dbReference type="InterPro" id="IPR000835">
    <property type="entry name" value="HTH_MarR-typ"/>
</dbReference>
<protein>
    <submittedName>
        <fullName evidence="2">Winged helix-turn-helix DNA-binding</fullName>
    </submittedName>
    <submittedName>
        <fullName evidence="3">Winged helix-turn-helix transcriptional regulator</fullName>
    </submittedName>
</protein>
<dbReference type="Pfam" id="PF08484">
    <property type="entry name" value="Methyltransf_14"/>
    <property type="match status" value="1"/>
</dbReference>
<dbReference type="Gene3D" id="3.40.50.720">
    <property type="entry name" value="NAD(P)-binding Rossmann-like Domain"/>
    <property type="match status" value="1"/>
</dbReference>
<dbReference type="SUPFAM" id="SSF46785">
    <property type="entry name" value="Winged helix' DNA-binding domain"/>
    <property type="match status" value="1"/>
</dbReference>
<dbReference type="GO" id="GO:0003677">
    <property type="term" value="F:DNA binding"/>
    <property type="evidence" value="ECO:0007669"/>
    <property type="project" value="UniProtKB-KW"/>
</dbReference>
<accession>A0A1G6QAC1</accession>
<dbReference type="Proteomes" id="UP000199322">
    <property type="component" value="Unassembled WGS sequence"/>
</dbReference>
<dbReference type="RefSeq" id="WP_091405567.1">
    <property type="nucleotide sequence ID" value="NZ_FMYV01000011.1"/>
</dbReference>
<proteinExistence type="predicted"/>
<dbReference type="InterPro" id="IPR013691">
    <property type="entry name" value="MeTrfase_14"/>
</dbReference>
<dbReference type="STRING" id="28234.SAMN04488588_2021"/>
<dbReference type="Gene3D" id="1.10.10.10">
    <property type="entry name" value="Winged helix-like DNA-binding domain superfamily/Winged helix DNA-binding domain"/>
    <property type="match status" value="1"/>
</dbReference>
<reference evidence="2 4" key="1">
    <citation type="submission" date="2016-10" db="EMBL/GenBank/DDBJ databases">
        <authorList>
            <person name="de Groot N.N."/>
        </authorList>
    </citation>
    <scope>NUCLEOTIDE SEQUENCE [LARGE SCALE GENOMIC DNA]</scope>
    <source>
        <strain evidence="2 4">WG14</strain>
    </source>
</reference>
<gene>
    <name evidence="3" type="ORF">E4650_00035</name>
    <name evidence="2" type="ORF">SAMN04488588_2021</name>
</gene>
<evidence type="ECO:0000313" key="5">
    <source>
        <dbReference type="Proteomes" id="UP000297288"/>
    </source>
</evidence>
<evidence type="ECO:0000259" key="1">
    <source>
        <dbReference type="SMART" id="SM00347"/>
    </source>
</evidence>